<keyword evidence="2" id="KW-1185">Reference proteome</keyword>
<evidence type="ECO:0008006" key="3">
    <source>
        <dbReference type="Google" id="ProtNLM"/>
    </source>
</evidence>
<dbReference type="Proteomes" id="UP001374893">
    <property type="component" value="Chromosome"/>
</dbReference>
<name>A0ABN6H4V5_9BACT</name>
<gene>
    <name evidence="1" type="ORF">HAHE_25590</name>
</gene>
<accession>A0ABN6H4V5</accession>
<dbReference type="RefSeq" id="WP_338684976.1">
    <property type="nucleotide sequence ID" value="NZ_AP024702.1"/>
</dbReference>
<dbReference type="EMBL" id="AP024702">
    <property type="protein sequence ID" value="BCX48651.1"/>
    <property type="molecule type" value="Genomic_DNA"/>
</dbReference>
<proteinExistence type="predicted"/>
<organism evidence="1 2">
    <name type="scientific">Haloferula helveola</name>
    <dbReference type="NCBI Taxonomy" id="490095"/>
    <lineage>
        <taxon>Bacteria</taxon>
        <taxon>Pseudomonadati</taxon>
        <taxon>Verrucomicrobiota</taxon>
        <taxon>Verrucomicrobiia</taxon>
        <taxon>Verrucomicrobiales</taxon>
        <taxon>Verrucomicrobiaceae</taxon>
        <taxon>Haloferula</taxon>
    </lineage>
</organism>
<protein>
    <recommendedName>
        <fullName evidence="3">Tetratricopeptide repeat protein</fullName>
    </recommendedName>
</protein>
<sequence>MKSLKDQVIEALDEGGEEGLEHFLAGLQRDADFIQLCSELMMHLYWEKKDLGGALKVGRAALDTYVRMLESKEGTPEEVHHQAKAICYNIASFAWPGWDEPGIEIDADALEAGLRAAERNLELARSLERGALAESRAHWMLGGQLIAHGEHAKARAHFDSASERAAESGKPDEALLAVGFGQLAQMLEAGADSSDELERTLSQLSAMEGGDGFADQIRVARTYFT</sequence>
<reference evidence="1 2" key="1">
    <citation type="submission" date="2021-06" db="EMBL/GenBank/DDBJ databases">
        <title>Complete genome of Haloferula helveola possessing various polysaccharide degrading enzymes.</title>
        <authorList>
            <person name="Takami H."/>
            <person name="Huang C."/>
            <person name="Hamasaki K."/>
        </authorList>
    </citation>
    <scope>NUCLEOTIDE SEQUENCE [LARGE SCALE GENOMIC DNA]</scope>
    <source>
        <strain evidence="1 2">CN-1</strain>
    </source>
</reference>
<evidence type="ECO:0000313" key="1">
    <source>
        <dbReference type="EMBL" id="BCX48651.1"/>
    </source>
</evidence>
<evidence type="ECO:0000313" key="2">
    <source>
        <dbReference type="Proteomes" id="UP001374893"/>
    </source>
</evidence>